<organism evidence="1 2">
    <name type="scientific">Macrolepiota fuliginosa MF-IS2</name>
    <dbReference type="NCBI Taxonomy" id="1400762"/>
    <lineage>
        <taxon>Eukaryota</taxon>
        <taxon>Fungi</taxon>
        <taxon>Dikarya</taxon>
        <taxon>Basidiomycota</taxon>
        <taxon>Agaricomycotina</taxon>
        <taxon>Agaricomycetes</taxon>
        <taxon>Agaricomycetidae</taxon>
        <taxon>Agaricales</taxon>
        <taxon>Agaricineae</taxon>
        <taxon>Agaricaceae</taxon>
        <taxon>Macrolepiota</taxon>
    </lineage>
</organism>
<gene>
    <name evidence="1" type="ORF">P691DRAFT_682389</name>
</gene>
<dbReference type="AlphaFoldDB" id="A0A9P5X282"/>
<sequence>MKICSVIPISMVDERAMSIIKWVNNFRKGQQEVATVSNHLTVQNWTRINCQVGIQIL</sequence>
<evidence type="ECO:0000313" key="2">
    <source>
        <dbReference type="Proteomes" id="UP000807342"/>
    </source>
</evidence>
<protein>
    <submittedName>
        <fullName evidence="1">Uncharacterized protein</fullName>
    </submittedName>
</protein>
<dbReference type="Proteomes" id="UP000807342">
    <property type="component" value="Unassembled WGS sequence"/>
</dbReference>
<evidence type="ECO:0000313" key="1">
    <source>
        <dbReference type="EMBL" id="KAF9442032.1"/>
    </source>
</evidence>
<dbReference type="OrthoDB" id="3236755at2759"/>
<reference evidence="1" key="1">
    <citation type="submission" date="2020-11" db="EMBL/GenBank/DDBJ databases">
        <authorList>
            <consortium name="DOE Joint Genome Institute"/>
            <person name="Ahrendt S."/>
            <person name="Riley R."/>
            <person name="Andreopoulos W."/>
            <person name="Labutti K."/>
            <person name="Pangilinan J."/>
            <person name="Ruiz-Duenas F.J."/>
            <person name="Barrasa J.M."/>
            <person name="Sanchez-Garcia M."/>
            <person name="Camarero S."/>
            <person name="Miyauchi S."/>
            <person name="Serrano A."/>
            <person name="Linde D."/>
            <person name="Babiker R."/>
            <person name="Drula E."/>
            <person name="Ayuso-Fernandez I."/>
            <person name="Pacheco R."/>
            <person name="Padilla G."/>
            <person name="Ferreira P."/>
            <person name="Barriuso J."/>
            <person name="Kellner H."/>
            <person name="Castanera R."/>
            <person name="Alfaro M."/>
            <person name="Ramirez L."/>
            <person name="Pisabarro A.G."/>
            <person name="Kuo A."/>
            <person name="Tritt A."/>
            <person name="Lipzen A."/>
            <person name="He G."/>
            <person name="Yan M."/>
            <person name="Ng V."/>
            <person name="Cullen D."/>
            <person name="Martin F."/>
            <person name="Rosso M.-N."/>
            <person name="Henrissat B."/>
            <person name="Hibbett D."/>
            <person name="Martinez A.T."/>
            <person name="Grigoriev I.V."/>
        </authorList>
    </citation>
    <scope>NUCLEOTIDE SEQUENCE</scope>
    <source>
        <strain evidence="1">MF-IS2</strain>
    </source>
</reference>
<keyword evidence="2" id="KW-1185">Reference proteome</keyword>
<name>A0A9P5X282_9AGAR</name>
<accession>A0A9P5X282</accession>
<proteinExistence type="predicted"/>
<dbReference type="EMBL" id="MU151721">
    <property type="protein sequence ID" value="KAF9442032.1"/>
    <property type="molecule type" value="Genomic_DNA"/>
</dbReference>
<comment type="caution">
    <text evidence="1">The sequence shown here is derived from an EMBL/GenBank/DDBJ whole genome shotgun (WGS) entry which is preliminary data.</text>
</comment>